<comment type="caution">
    <text evidence="2">The sequence shown here is derived from an EMBL/GenBank/DDBJ whole genome shotgun (WGS) entry which is preliminary data.</text>
</comment>
<organism evidence="2 3">
    <name type="scientific">Phrynocephalus forsythii</name>
    <dbReference type="NCBI Taxonomy" id="171643"/>
    <lineage>
        <taxon>Eukaryota</taxon>
        <taxon>Metazoa</taxon>
        <taxon>Chordata</taxon>
        <taxon>Craniata</taxon>
        <taxon>Vertebrata</taxon>
        <taxon>Euteleostomi</taxon>
        <taxon>Lepidosauria</taxon>
        <taxon>Squamata</taxon>
        <taxon>Bifurcata</taxon>
        <taxon>Unidentata</taxon>
        <taxon>Episquamata</taxon>
        <taxon>Toxicofera</taxon>
        <taxon>Iguania</taxon>
        <taxon>Acrodonta</taxon>
        <taxon>Agamidae</taxon>
        <taxon>Agaminae</taxon>
        <taxon>Phrynocephalus</taxon>
    </lineage>
</organism>
<evidence type="ECO:0000313" key="3">
    <source>
        <dbReference type="Proteomes" id="UP001142489"/>
    </source>
</evidence>
<evidence type="ECO:0000313" key="2">
    <source>
        <dbReference type="EMBL" id="KAJ7335136.1"/>
    </source>
</evidence>
<gene>
    <name evidence="2" type="ORF">JRQ81_013077</name>
</gene>
<evidence type="ECO:0000256" key="1">
    <source>
        <dbReference type="SAM" id="MobiDB-lite"/>
    </source>
</evidence>
<protein>
    <submittedName>
        <fullName evidence="2">Uncharacterized protein</fullName>
    </submittedName>
</protein>
<name>A0A9Q0XZG7_9SAUR</name>
<dbReference type="Proteomes" id="UP001142489">
    <property type="component" value="Unassembled WGS sequence"/>
</dbReference>
<feature type="compositionally biased region" description="Acidic residues" evidence="1">
    <location>
        <begin position="171"/>
        <end position="183"/>
    </location>
</feature>
<keyword evidence="3" id="KW-1185">Reference proteome</keyword>
<sequence length="227" mass="24816">MEQSVPEKAKPSCFSMAGLATVLTGPASELGTATDEATRAIVGGPHTPGEQNRLASLSGLLWPFRGGSLCRGWDSPPFVSRAGPRATHLCLRQPTTPRRVLVHSLAHGRKLREAVLLFFNPRSPWAKRSVWLTAWRLGGSGLEQVLLLISPLVRLGGRALVWARGCPASLAEDEEEEEDEEGDDTVKDDRHNCPRGETCPHPGAKLWKVLSPDALVQHPFRKEHMTS</sequence>
<accession>A0A9Q0XZG7</accession>
<reference evidence="2" key="1">
    <citation type="journal article" date="2023" name="DNA Res.">
        <title>Chromosome-level genome assembly of Phrynocephalus forsythii using third-generation DNA sequencing and Hi-C analysis.</title>
        <authorList>
            <person name="Qi Y."/>
            <person name="Zhao W."/>
            <person name="Zhao Y."/>
            <person name="Niu C."/>
            <person name="Cao S."/>
            <person name="Zhang Y."/>
        </authorList>
    </citation>
    <scope>NUCLEOTIDE SEQUENCE</scope>
    <source>
        <tissue evidence="2">Muscle</tissue>
    </source>
</reference>
<proteinExistence type="predicted"/>
<dbReference type="EMBL" id="JAPFRF010000004">
    <property type="protein sequence ID" value="KAJ7335136.1"/>
    <property type="molecule type" value="Genomic_DNA"/>
</dbReference>
<dbReference type="AlphaFoldDB" id="A0A9Q0XZG7"/>
<feature type="compositionally biased region" description="Basic and acidic residues" evidence="1">
    <location>
        <begin position="184"/>
        <end position="194"/>
    </location>
</feature>
<feature type="region of interest" description="Disordered" evidence="1">
    <location>
        <begin position="171"/>
        <end position="198"/>
    </location>
</feature>